<protein>
    <submittedName>
        <fullName evidence="3">Replication initiation protein</fullName>
    </submittedName>
</protein>
<feature type="domain" description="Initiator Rep protein WH1" evidence="2">
    <location>
        <begin position="5"/>
        <end position="147"/>
    </location>
</feature>
<comment type="similarity">
    <text evidence="1">Belongs to the initiator RepB protein family.</text>
</comment>
<reference evidence="3 4" key="2">
    <citation type="submission" date="2023-06" db="EMBL/GenBank/DDBJ databases">
        <authorList>
            <person name="Zeman M."/>
            <person name="Kubasova T."/>
            <person name="Jahodarova E."/>
            <person name="Nykrynova M."/>
            <person name="Rychlik I."/>
        </authorList>
    </citation>
    <scope>NUCLEOTIDE SEQUENCE [LARGE SCALE GENOMIC DNA]</scope>
    <source>
        <strain evidence="3 4">161_Gplus</strain>
    </source>
</reference>
<dbReference type="InterPro" id="IPR036388">
    <property type="entry name" value="WH-like_DNA-bd_sf"/>
</dbReference>
<dbReference type="RefSeq" id="WP_289586703.1">
    <property type="nucleotide sequence ID" value="NZ_JAUDDW010000065.1"/>
</dbReference>
<dbReference type="InterPro" id="IPR000525">
    <property type="entry name" value="Initiator_Rep_WH1"/>
</dbReference>
<dbReference type="InterPro" id="IPR036390">
    <property type="entry name" value="WH_DNA-bd_sf"/>
</dbReference>
<evidence type="ECO:0000313" key="3">
    <source>
        <dbReference type="EMBL" id="MDM8267366.1"/>
    </source>
</evidence>
<dbReference type="Proteomes" id="UP001529343">
    <property type="component" value="Unassembled WGS sequence"/>
</dbReference>
<evidence type="ECO:0000259" key="2">
    <source>
        <dbReference type="Pfam" id="PF01051"/>
    </source>
</evidence>
<name>A0ABT7V088_9LACO</name>
<keyword evidence="4" id="KW-1185">Reference proteome</keyword>
<dbReference type="EMBL" id="JAUDDW010000065">
    <property type="protein sequence ID" value="MDM8267366.1"/>
    <property type="molecule type" value="Genomic_DNA"/>
</dbReference>
<dbReference type="Pfam" id="PF21205">
    <property type="entry name" value="Rep3_C"/>
    <property type="match status" value="1"/>
</dbReference>
<evidence type="ECO:0000256" key="1">
    <source>
        <dbReference type="ARBA" id="ARBA00038283"/>
    </source>
</evidence>
<organism evidence="3 4">
    <name type="scientific">Limosilactobacillus pontis</name>
    <dbReference type="NCBI Taxonomy" id="35787"/>
    <lineage>
        <taxon>Bacteria</taxon>
        <taxon>Bacillati</taxon>
        <taxon>Bacillota</taxon>
        <taxon>Bacilli</taxon>
        <taxon>Lactobacillales</taxon>
        <taxon>Lactobacillaceae</taxon>
        <taxon>Limosilactobacillus</taxon>
    </lineage>
</organism>
<dbReference type="Pfam" id="PF01051">
    <property type="entry name" value="Rep3_N"/>
    <property type="match status" value="1"/>
</dbReference>
<proteinExistence type="inferred from homology"/>
<dbReference type="Gene3D" id="1.10.10.10">
    <property type="entry name" value="Winged helix-like DNA-binding domain superfamily/Winged helix DNA-binding domain"/>
    <property type="match status" value="1"/>
</dbReference>
<evidence type="ECO:0000313" key="4">
    <source>
        <dbReference type="Proteomes" id="UP001529343"/>
    </source>
</evidence>
<sequence>MSNEIVKYSNRLNTIPLGRLNANELNLFISLVQQSYQKGTRKLTFTFKQLQSLSKYDRSSANFVKDLMKTNSKLLSINAYTDDGDTITQFACWELFQIQKSKQLLTVQVNPHFQKLFNDLSHWTRFQLAQFNELHSAYAKNMFRLIKQYRTVGRLKLTKEELFKQLDLPKTYQKKTSNVQTRVLNPIKEELSPIIRGLAIKTLRGAGRGRPVVGYEFTWHPEAKNADDFEKGRYADQRRKLDNIDLNKELSPKEKARAYDRVLGYKLGTTNPNLWKQASGSGKSSDVENQLTEKDKFDQYRELLKTWVQYFNKLDMKTTGKLKALLDAYGLENVKAQIKRYASLTSLNVDIPTLLEMIENSLVQEREE</sequence>
<dbReference type="SUPFAM" id="SSF46785">
    <property type="entry name" value="Winged helix' DNA-binding domain"/>
    <property type="match status" value="1"/>
</dbReference>
<comment type="caution">
    <text evidence="3">The sequence shown here is derived from an EMBL/GenBank/DDBJ whole genome shotgun (WGS) entry which is preliminary data.</text>
</comment>
<accession>A0ABT7V088</accession>
<reference evidence="4" key="1">
    <citation type="submission" date="2023-06" db="EMBL/GenBank/DDBJ databases">
        <title>Identification and characterization of horizontal gene transfer across gut microbiota members of farm animals based on homology search.</title>
        <authorList>
            <person name="Zeman M."/>
            <person name="Kubasova T."/>
            <person name="Jahodarova E."/>
            <person name="Nykrynova M."/>
            <person name="Rychlik I."/>
        </authorList>
    </citation>
    <scope>NUCLEOTIDE SEQUENCE [LARGE SCALE GENOMIC DNA]</scope>
    <source>
        <strain evidence="4">161_Gplus</strain>
    </source>
</reference>
<gene>
    <name evidence="3" type="ORF">QUW44_09610</name>
</gene>